<evidence type="ECO:0000313" key="2">
    <source>
        <dbReference type="Proteomes" id="UP000533429"/>
    </source>
</evidence>
<accession>A0A850QZ22</accession>
<sequence>MTTQQTSIFDLVTEPTVFNTHVVTEHAVPVSFDKSENNEAKTDSIVNVYETDTCTLTETLSGGDIVVKTVYKGASASLPAHHLVMNNEYDGKEDTLTIDWSKDDIDKLWMGIIEEYFSLLNYAKTNSKDRQDILRWMSTESFDIICEHLGLNTNALRIGVFNALDNKDIERNLDAINSGIVSFESVKSIIADFCITTKELNSRFNINKIANAFISKITKCKQSKKKQRLIDDVNSPEFKEYCEGIGLNASAVINKVNTALGKIDTGETKELNEDFSFNRFQRYELGDLI</sequence>
<dbReference type="Proteomes" id="UP000533429">
    <property type="component" value="Unassembled WGS sequence"/>
</dbReference>
<reference evidence="1 2" key="1">
    <citation type="submission" date="2020-06" db="EMBL/GenBank/DDBJ databases">
        <title>Photobacterium damselae subsp. damselae comparative genomics.</title>
        <authorList>
            <person name="Osorio C.R."/>
        </authorList>
    </citation>
    <scope>NUCLEOTIDE SEQUENCE [LARGE SCALE GENOMIC DNA]</scope>
    <source>
        <strain evidence="1 2">TW250/03</strain>
    </source>
</reference>
<organism evidence="1 2">
    <name type="scientific">Photobacterium damselae subsp. damselae</name>
    <name type="common">Listonella damsela</name>
    <dbReference type="NCBI Taxonomy" id="85581"/>
    <lineage>
        <taxon>Bacteria</taxon>
        <taxon>Pseudomonadati</taxon>
        <taxon>Pseudomonadota</taxon>
        <taxon>Gammaproteobacteria</taxon>
        <taxon>Vibrionales</taxon>
        <taxon>Vibrionaceae</taxon>
        <taxon>Photobacterium</taxon>
    </lineage>
</organism>
<gene>
    <name evidence="1" type="ORF">HWA77_22760</name>
</gene>
<comment type="caution">
    <text evidence="1">The sequence shown here is derived from an EMBL/GenBank/DDBJ whole genome shotgun (WGS) entry which is preliminary data.</text>
</comment>
<evidence type="ECO:0000313" key="1">
    <source>
        <dbReference type="EMBL" id="NVP03034.1"/>
    </source>
</evidence>
<proteinExistence type="predicted"/>
<dbReference type="EMBL" id="JABXOR010001466">
    <property type="protein sequence ID" value="NVP03034.1"/>
    <property type="molecule type" value="Genomic_DNA"/>
</dbReference>
<protein>
    <submittedName>
        <fullName evidence="1">Uncharacterized protein</fullName>
    </submittedName>
</protein>
<dbReference type="AlphaFoldDB" id="A0A850QZ22"/>
<name>A0A850QZ22_PHODD</name>